<sequence>MAIAALNAMADLNPLVRSPFTRSAKRDGPLAGVPVVVKANIAIEGLPHCGASPALVDNIASRSAPAVERLLEAGAVIVGQSNMHELAFGITSHNLHHGPVGNPANPAHMAGGSSGGTAAAVAGGAVPMGLASDTGGSGRLPAAMCGCVGFRPTYGRYPGQGVLTLSTSFDTITPMARDVAGIAQLDAVLAGSALKPLAEKKNMRLGVVDDALLQGVDAQMQQACRAKLDGLAERGVELVPLSSADLLEQCGDIALGIVLYETKHFWTRFLSARHQDLADFPARIASPDVAGIFQMIVDEAAPSDAEYADMVGPKREAIRDTVSALLDGLDGLVMPTLPTTAPKIGDTDTCQINGEAVDLFTAMTRRAAVASITGNPSISVPAGRLNGLPIGLEVIGRHGGDLDLLGVATRLEELLEAST</sequence>
<name>A0ABW8US56_9RHOB</name>
<dbReference type="Pfam" id="PF01425">
    <property type="entry name" value="Amidase"/>
    <property type="match status" value="1"/>
</dbReference>
<accession>A0ABW8US56</accession>
<proteinExistence type="predicted"/>
<dbReference type="InterPro" id="IPR000120">
    <property type="entry name" value="Amidase"/>
</dbReference>
<evidence type="ECO:0000313" key="2">
    <source>
        <dbReference type="EMBL" id="MFL4468477.1"/>
    </source>
</evidence>
<dbReference type="Proteomes" id="UP001627408">
    <property type="component" value="Unassembled WGS sequence"/>
</dbReference>
<evidence type="ECO:0000259" key="1">
    <source>
        <dbReference type="Pfam" id="PF01425"/>
    </source>
</evidence>
<evidence type="ECO:0000313" key="3">
    <source>
        <dbReference type="Proteomes" id="UP001627408"/>
    </source>
</evidence>
<comment type="caution">
    <text evidence="2">The sequence shown here is derived from an EMBL/GenBank/DDBJ whole genome shotgun (WGS) entry which is preliminary data.</text>
</comment>
<dbReference type="SUPFAM" id="SSF75304">
    <property type="entry name" value="Amidase signature (AS) enzymes"/>
    <property type="match status" value="1"/>
</dbReference>
<dbReference type="EMBL" id="JBHDIY010000002">
    <property type="protein sequence ID" value="MFL4468477.1"/>
    <property type="molecule type" value="Genomic_DNA"/>
</dbReference>
<gene>
    <name evidence="2" type="ORF">ACERZ8_00800</name>
</gene>
<protein>
    <submittedName>
        <fullName evidence="2">Amidase family protein</fullName>
    </submittedName>
</protein>
<dbReference type="InterPro" id="IPR036928">
    <property type="entry name" value="AS_sf"/>
</dbReference>
<reference evidence="2 3" key="1">
    <citation type="submission" date="2024-08" db="EMBL/GenBank/DDBJ databases">
        <title>Tateyamaria sp. nov., isolated from marine algae.</title>
        <authorList>
            <person name="Choi B.J."/>
            <person name="Kim J.M."/>
            <person name="Lee J.K."/>
            <person name="Choi D.G."/>
            <person name="Bayburt H."/>
            <person name="Baek J.H."/>
            <person name="Han D.M."/>
            <person name="Jeon C.O."/>
        </authorList>
    </citation>
    <scope>NUCLEOTIDE SEQUENCE [LARGE SCALE GENOMIC DNA]</scope>
    <source>
        <strain evidence="2 3">KMU-156</strain>
    </source>
</reference>
<dbReference type="InterPro" id="IPR023631">
    <property type="entry name" value="Amidase_dom"/>
</dbReference>
<feature type="domain" description="Amidase" evidence="1">
    <location>
        <begin position="24"/>
        <end position="405"/>
    </location>
</feature>
<dbReference type="Gene3D" id="3.90.1300.10">
    <property type="entry name" value="Amidase signature (AS) domain"/>
    <property type="match status" value="1"/>
</dbReference>
<keyword evidence="3" id="KW-1185">Reference proteome</keyword>
<dbReference type="PANTHER" id="PTHR11895:SF67">
    <property type="entry name" value="AMIDASE DOMAIN-CONTAINING PROTEIN"/>
    <property type="match status" value="1"/>
</dbReference>
<dbReference type="RefSeq" id="WP_407590227.1">
    <property type="nucleotide sequence ID" value="NZ_JBHDIY010000002.1"/>
</dbReference>
<dbReference type="PANTHER" id="PTHR11895">
    <property type="entry name" value="TRANSAMIDASE"/>
    <property type="match status" value="1"/>
</dbReference>
<organism evidence="2 3">
    <name type="scientific">Tateyamaria armeniaca</name>
    <dbReference type="NCBI Taxonomy" id="2518930"/>
    <lineage>
        <taxon>Bacteria</taxon>
        <taxon>Pseudomonadati</taxon>
        <taxon>Pseudomonadota</taxon>
        <taxon>Alphaproteobacteria</taxon>
        <taxon>Rhodobacterales</taxon>
        <taxon>Roseobacteraceae</taxon>
        <taxon>Tateyamaria</taxon>
    </lineage>
</organism>